<evidence type="ECO:0000259" key="1">
    <source>
        <dbReference type="PROSITE" id="PS50132"/>
    </source>
</evidence>
<dbReference type="PANTHER" id="PTHR10845">
    <property type="entry name" value="REGULATOR OF G PROTEIN SIGNALING"/>
    <property type="match status" value="1"/>
</dbReference>
<dbReference type="SMART" id="SM00315">
    <property type="entry name" value="RGS"/>
    <property type="match status" value="1"/>
</dbReference>
<reference evidence="3" key="1">
    <citation type="journal article" date="2013" name="PLoS Pathog.">
        <title>Deciphering the cryptic genome: genome-wide analyses of the rice pathogen Fusarium fujikuroi reveal complex regulation of secondary metabolism and novel metabolites.</title>
        <authorList>
            <person name="Wiemann P."/>
            <person name="Sieber C.M."/>
            <person name="von Bargen K.W."/>
            <person name="Studt L."/>
            <person name="Niehaus E.M."/>
            <person name="Espino J.J."/>
            <person name="Huss K."/>
            <person name="Michielse C.B."/>
            <person name="Albermann S."/>
            <person name="Wagner D."/>
            <person name="Bergner S.V."/>
            <person name="Connolly L.R."/>
            <person name="Fischer A."/>
            <person name="Reuter G."/>
            <person name="Kleigrewe K."/>
            <person name="Bald T."/>
            <person name="Wingfield B.D."/>
            <person name="Ophir R."/>
            <person name="Freeman S."/>
            <person name="Hippler M."/>
            <person name="Smith K.M."/>
            <person name="Brown D.W."/>
            <person name="Proctor R.H."/>
            <person name="Munsterkotter M."/>
            <person name="Freitag M."/>
            <person name="Humpf H.U."/>
            <person name="Guldener U."/>
            <person name="Tudzynski B."/>
        </authorList>
    </citation>
    <scope>NUCLEOTIDE SEQUENCE [LARGE SCALE GENOMIC DNA]</scope>
    <source>
        <strain evidence="3">CBS 195.34 / IMI 58289 / NRRL A-6831</strain>
    </source>
</reference>
<dbReference type="InterPro" id="IPR044926">
    <property type="entry name" value="RGS_subdomain_2"/>
</dbReference>
<dbReference type="VEuPathDB" id="FungiDB:FFUJ_02099"/>
<protein>
    <submittedName>
        <fullName evidence="2">Related to a-agglutinin core protein AGA1</fullName>
    </submittedName>
</protein>
<dbReference type="Gene3D" id="1.10.167.10">
    <property type="entry name" value="Regulator of G-protein Signalling 4, domain 2"/>
    <property type="match status" value="1"/>
</dbReference>
<sequence>MAASLLKAIPSDPDKLNDFSAYLSGNHCLENLQFIQDASRYRDCYTETVGASQSPWVSVRCDYDYLRALWEDLLENYILPNGHREVNLPSEVRDRLLGFCSSDLLPHPSELDGAVKIVHELIEDSILPGFLNSHMSPKQSDGGVRGSLKRISCSLRRKISTAFRIRTY</sequence>
<keyword evidence="3" id="KW-1185">Reference proteome</keyword>
<organism evidence="2 3">
    <name type="scientific">Gibberella fujikuroi (strain CBS 195.34 / IMI 58289 / NRRL A-6831)</name>
    <name type="common">Bakanae and foot rot disease fungus</name>
    <name type="synonym">Fusarium fujikuroi</name>
    <dbReference type="NCBI Taxonomy" id="1279085"/>
    <lineage>
        <taxon>Eukaryota</taxon>
        <taxon>Fungi</taxon>
        <taxon>Dikarya</taxon>
        <taxon>Ascomycota</taxon>
        <taxon>Pezizomycotina</taxon>
        <taxon>Sordariomycetes</taxon>
        <taxon>Hypocreomycetidae</taxon>
        <taxon>Hypocreales</taxon>
        <taxon>Nectriaceae</taxon>
        <taxon>Fusarium</taxon>
        <taxon>Fusarium fujikuroi species complex</taxon>
    </lineage>
</organism>
<gene>
    <name evidence="2" type="ORF">FFUJ_02099</name>
</gene>
<name>S0DRH7_GIBF5</name>
<dbReference type="GeneID" id="35395582"/>
<dbReference type="EMBL" id="HF679025">
    <property type="protein sequence ID" value="CCT65179.1"/>
    <property type="molecule type" value="Genomic_DNA"/>
</dbReference>
<dbReference type="AlphaFoldDB" id="S0DRH7"/>
<proteinExistence type="predicted"/>
<accession>S0DRH7</accession>
<dbReference type="PANTHER" id="PTHR10845:SF267">
    <property type="entry name" value="REGULATOR OF G PROTEIN SIGNALING DOMAIN PROTEIN (AFU_ORTHOLOGUE AFUA_6G06860)"/>
    <property type="match status" value="1"/>
</dbReference>
<dbReference type="CDD" id="cd07440">
    <property type="entry name" value="RGS"/>
    <property type="match status" value="1"/>
</dbReference>
<dbReference type="InterPro" id="IPR036305">
    <property type="entry name" value="RGS_sf"/>
</dbReference>
<evidence type="ECO:0000313" key="2">
    <source>
        <dbReference type="EMBL" id="CCT65179.1"/>
    </source>
</evidence>
<dbReference type="InterPro" id="IPR016137">
    <property type="entry name" value="RGS"/>
</dbReference>
<dbReference type="PROSITE" id="PS50132">
    <property type="entry name" value="RGS"/>
    <property type="match status" value="1"/>
</dbReference>
<dbReference type="RefSeq" id="XP_023427260.1">
    <property type="nucleotide sequence ID" value="XM_023573792.1"/>
</dbReference>
<feature type="domain" description="RGS" evidence="1">
    <location>
        <begin position="19"/>
        <end position="133"/>
    </location>
</feature>
<dbReference type="Proteomes" id="UP000016800">
    <property type="component" value="Chromosome III"/>
</dbReference>
<dbReference type="SUPFAM" id="SSF48097">
    <property type="entry name" value="Regulator of G-protein signaling, RGS"/>
    <property type="match status" value="1"/>
</dbReference>
<dbReference type="Pfam" id="PF00615">
    <property type="entry name" value="RGS"/>
    <property type="match status" value="1"/>
</dbReference>
<evidence type="ECO:0000313" key="3">
    <source>
        <dbReference type="Proteomes" id="UP000016800"/>
    </source>
</evidence>
<dbReference type="HOGENOM" id="CLU_1594633_0_0_1"/>